<dbReference type="SUPFAM" id="SSF53041">
    <property type="entry name" value="Resolvase-like"/>
    <property type="match status" value="1"/>
</dbReference>
<dbReference type="GO" id="GO:0000150">
    <property type="term" value="F:DNA strand exchange activity"/>
    <property type="evidence" value="ECO:0007669"/>
    <property type="project" value="InterPro"/>
</dbReference>
<protein>
    <recommendedName>
        <fullName evidence="7">DUF4368 domain-containing protein</fullName>
    </recommendedName>
</protein>
<dbReference type="SMART" id="SM00857">
    <property type="entry name" value="Resolvase"/>
    <property type="match status" value="1"/>
</dbReference>
<accession>A0A329U4A7</accession>
<dbReference type="Pfam" id="PF00239">
    <property type="entry name" value="Resolvase"/>
    <property type="match status" value="1"/>
</dbReference>
<gene>
    <name evidence="5" type="ORF">C4N26_01785</name>
</gene>
<feature type="region of interest" description="Disordered" evidence="2">
    <location>
        <begin position="562"/>
        <end position="593"/>
    </location>
</feature>
<feature type="domain" description="Recombinase" evidence="4">
    <location>
        <begin position="166"/>
        <end position="310"/>
    </location>
</feature>
<evidence type="ECO:0000313" key="5">
    <source>
        <dbReference type="EMBL" id="RAW55748.1"/>
    </source>
</evidence>
<dbReference type="EMBL" id="PRLB01000001">
    <property type="protein sequence ID" value="RAW55748.1"/>
    <property type="molecule type" value="Genomic_DNA"/>
</dbReference>
<evidence type="ECO:0000256" key="2">
    <source>
        <dbReference type="SAM" id="MobiDB-lite"/>
    </source>
</evidence>
<dbReference type="InterPro" id="IPR025378">
    <property type="entry name" value="DUF4368"/>
</dbReference>
<dbReference type="Pfam" id="PF07508">
    <property type="entry name" value="Recombinase"/>
    <property type="match status" value="1"/>
</dbReference>
<evidence type="ECO:0008006" key="7">
    <source>
        <dbReference type="Google" id="ProtNLM"/>
    </source>
</evidence>
<dbReference type="CDD" id="cd03770">
    <property type="entry name" value="SR_TndX_transposase"/>
    <property type="match status" value="1"/>
</dbReference>
<dbReference type="RefSeq" id="WP_158400074.1">
    <property type="nucleotide sequence ID" value="NZ_PRLB01000001.1"/>
</dbReference>
<evidence type="ECO:0000313" key="6">
    <source>
        <dbReference type="Proteomes" id="UP000251144"/>
    </source>
</evidence>
<proteinExistence type="predicted"/>
<dbReference type="InterPro" id="IPR038109">
    <property type="entry name" value="DNA_bind_recomb_sf"/>
</dbReference>
<dbReference type="Gene3D" id="3.90.1750.20">
    <property type="entry name" value="Putative Large Serine Recombinase, Chain B, Domain 2"/>
    <property type="match status" value="1"/>
</dbReference>
<dbReference type="InterPro" id="IPR025827">
    <property type="entry name" value="Zn_ribbon_recom_dom"/>
</dbReference>
<dbReference type="PROSITE" id="PS51736">
    <property type="entry name" value="RECOMBINASES_3"/>
    <property type="match status" value="1"/>
</dbReference>
<dbReference type="InterPro" id="IPR036162">
    <property type="entry name" value="Resolvase-like_N_sf"/>
</dbReference>
<dbReference type="Proteomes" id="UP000251144">
    <property type="component" value="Unassembled WGS sequence"/>
</dbReference>
<dbReference type="GO" id="GO:0003677">
    <property type="term" value="F:DNA binding"/>
    <property type="evidence" value="ECO:0007669"/>
    <property type="project" value="InterPro"/>
</dbReference>
<dbReference type="PANTHER" id="PTHR30461:SF23">
    <property type="entry name" value="DNA RECOMBINASE-RELATED"/>
    <property type="match status" value="1"/>
</dbReference>
<evidence type="ECO:0000259" key="3">
    <source>
        <dbReference type="PROSITE" id="PS51736"/>
    </source>
</evidence>
<dbReference type="Pfam" id="PF14287">
    <property type="entry name" value="DUF4368"/>
    <property type="match status" value="1"/>
</dbReference>
<evidence type="ECO:0000256" key="1">
    <source>
        <dbReference type="SAM" id="Coils"/>
    </source>
</evidence>
<dbReference type="InterPro" id="IPR011109">
    <property type="entry name" value="DNA_bind_recombinase_dom"/>
</dbReference>
<dbReference type="PROSITE" id="PS51737">
    <property type="entry name" value="RECOMBINASE_DNA_BIND"/>
    <property type="match status" value="1"/>
</dbReference>
<dbReference type="OrthoDB" id="9784557at2"/>
<organism evidence="5 6">
    <name type="scientific">Faecalibacterium prausnitzii</name>
    <dbReference type="NCBI Taxonomy" id="853"/>
    <lineage>
        <taxon>Bacteria</taxon>
        <taxon>Bacillati</taxon>
        <taxon>Bacillota</taxon>
        <taxon>Clostridia</taxon>
        <taxon>Eubacteriales</taxon>
        <taxon>Oscillospiraceae</taxon>
        <taxon>Faecalibacterium</taxon>
    </lineage>
</organism>
<feature type="domain" description="Resolvase/invertase-type recombinase catalytic" evidence="3">
    <location>
        <begin position="9"/>
        <end position="158"/>
    </location>
</feature>
<dbReference type="Gene3D" id="3.40.50.1390">
    <property type="entry name" value="Resolvase, N-terminal catalytic domain"/>
    <property type="match status" value="1"/>
</dbReference>
<name>A0A329U4A7_9FIRM</name>
<dbReference type="Pfam" id="PF13408">
    <property type="entry name" value="Zn_ribbon_recom"/>
    <property type="match status" value="1"/>
</dbReference>
<dbReference type="InterPro" id="IPR050639">
    <property type="entry name" value="SSR_resolvase"/>
</dbReference>
<evidence type="ECO:0000259" key="4">
    <source>
        <dbReference type="PROSITE" id="PS51737"/>
    </source>
</evidence>
<dbReference type="InterPro" id="IPR006119">
    <property type="entry name" value="Resolv_N"/>
</dbReference>
<feature type="region of interest" description="Disordered" evidence="2">
    <location>
        <begin position="613"/>
        <end position="646"/>
    </location>
</feature>
<comment type="caution">
    <text evidence="5">The sequence shown here is derived from an EMBL/GenBank/DDBJ whole genome shotgun (WGS) entry which is preliminary data.</text>
</comment>
<sequence>MAKSNQGKITALYERLSRDDELQGESNSILNQKKYLEDYARQNGFNNIQHFTDDGYSGTNFNRPGFQSMIAEIEAGHIATVIVKDMSRFGRNYLEVGFYTEIQFPSKGVRFIAINNNVDSANPTDNDFTPFLNIMNEWYAKDTSNKIRAVFKSRMQDGKRCSGSIPYGYKRVPGDKQTLHVDEEAASVVRRIFDMAASGASLAQIGQTLSDEKVLIPSAYEERHHPESARHHSYHDPYRWNTTTLTYILDRQEYLGHTVLCKSIRENFKLKKRRAATPEERIIFKNTHEAIIDQETWDKAQRLRKRNPKKLPNGTYSHRLAGMVFCADCGSRMSFSSPESKHRDFDVVYDSDSSWQCSKYRNMYVSCTSHFIKTSTIEAAILNAIKAMTKEIIENEDEFAEQLQAAWENQNTQVSSESKKELHSVQKRMDELDALIRSLYENSVLGKIPERQYQRLMAQYDEEQTVCEARIAELKKELDNAETTKVDLKRFIKLIRKYKDCDTLTDEMLYELVEKVVIHSASGGRTIYRQQQIDIYFNFIGDTFPSQIEISRGDKKNLTEQQLAKRKKYQKTAGENRKKKRAALREAAKTDSQAAAEYEALLQKGRERCRKYAQNKKLAQQEPADTVPIQFEPSFETPEEMKGESA</sequence>
<dbReference type="AlphaFoldDB" id="A0A329U4A7"/>
<dbReference type="PANTHER" id="PTHR30461">
    <property type="entry name" value="DNA-INVERTASE FROM LAMBDOID PROPHAGE"/>
    <property type="match status" value="1"/>
</dbReference>
<reference evidence="5 6" key="1">
    <citation type="submission" date="2018-02" db="EMBL/GenBank/DDBJ databases">
        <title>Complete genome sequencing of Faecalibacterium prausnitzii strains isolated from the human gut.</title>
        <authorList>
            <person name="Fitzgerald B.C."/>
            <person name="Shkoporov A.N."/>
            <person name="Ross P.R."/>
            <person name="Hill C."/>
        </authorList>
    </citation>
    <scope>NUCLEOTIDE SEQUENCE [LARGE SCALE GENOMIC DNA]</scope>
    <source>
        <strain evidence="5 6">APC942/32-1</strain>
    </source>
</reference>
<feature type="coiled-coil region" evidence="1">
    <location>
        <begin position="422"/>
        <end position="491"/>
    </location>
</feature>
<keyword evidence="1" id="KW-0175">Coiled coil</keyword>